<organism evidence="7 8">
    <name type="scientific">Pseudomaricurvus hydrocarbonicus</name>
    <dbReference type="NCBI Taxonomy" id="1470433"/>
    <lineage>
        <taxon>Bacteria</taxon>
        <taxon>Pseudomonadati</taxon>
        <taxon>Pseudomonadota</taxon>
        <taxon>Gammaproteobacteria</taxon>
        <taxon>Cellvibrionales</taxon>
        <taxon>Cellvibrionaceae</taxon>
        <taxon>Pseudomaricurvus</taxon>
    </lineage>
</organism>
<dbReference type="InterPro" id="IPR050932">
    <property type="entry name" value="TM2D1-3-like"/>
</dbReference>
<feature type="transmembrane region" description="Helical" evidence="5">
    <location>
        <begin position="37"/>
        <end position="60"/>
    </location>
</feature>
<dbReference type="EMBL" id="JAAONZ010000017">
    <property type="protein sequence ID" value="NHO67488.1"/>
    <property type="molecule type" value="Genomic_DNA"/>
</dbReference>
<evidence type="ECO:0000313" key="7">
    <source>
        <dbReference type="EMBL" id="NHO67488.1"/>
    </source>
</evidence>
<dbReference type="Proteomes" id="UP000787472">
    <property type="component" value="Unassembled WGS sequence"/>
</dbReference>
<sequence length="74" mass="8135">MSEQGVSEKKILPAFLMCFFLGMLGIHRFYVGKIGTGVLQILTLGGLGIWAFIDLIIIVVGSFKDKEGNTLTTW</sequence>
<reference evidence="7" key="1">
    <citation type="submission" date="2020-03" db="EMBL/GenBank/DDBJ databases">
        <authorList>
            <person name="Guo F."/>
        </authorList>
    </citation>
    <scope>NUCLEOTIDE SEQUENCE</scope>
    <source>
        <strain evidence="7">JCM 30134</strain>
    </source>
</reference>
<dbReference type="GO" id="GO:0016020">
    <property type="term" value="C:membrane"/>
    <property type="evidence" value="ECO:0007669"/>
    <property type="project" value="UniProtKB-SubCell"/>
</dbReference>
<comment type="subcellular location">
    <subcellularLocation>
        <location evidence="1">Membrane</location>
        <topology evidence="1">Multi-pass membrane protein</topology>
    </subcellularLocation>
</comment>
<dbReference type="RefSeq" id="WP_167190283.1">
    <property type="nucleotide sequence ID" value="NZ_JAAONZ010000017.1"/>
</dbReference>
<dbReference type="AlphaFoldDB" id="A0A9E5T3V4"/>
<keyword evidence="2 5" id="KW-0812">Transmembrane</keyword>
<evidence type="ECO:0000259" key="6">
    <source>
        <dbReference type="Pfam" id="PF05154"/>
    </source>
</evidence>
<accession>A0A9E5T3V4</accession>
<comment type="caution">
    <text evidence="7">The sequence shown here is derived from an EMBL/GenBank/DDBJ whole genome shotgun (WGS) entry which is preliminary data.</text>
</comment>
<dbReference type="Pfam" id="PF05154">
    <property type="entry name" value="TM2"/>
    <property type="match status" value="1"/>
</dbReference>
<name>A0A9E5T3V4_9GAMM</name>
<dbReference type="InterPro" id="IPR007829">
    <property type="entry name" value="TM2"/>
</dbReference>
<evidence type="ECO:0000256" key="2">
    <source>
        <dbReference type="ARBA" id="ARBA00022692"/>
    </source>
</evidence>
<evidence type="ECO:0000256" key="3">
    <source>
        <dbReference type="ARBA" id="ARBA00022989"/>
    </source>
</evidence>
<evidence type="ECO:0000313" key="8">
    <source>
        <dbReference type="Proteomes" id="UP000787472"/>
    </source>
</evidence>
<evidence type="ECO:0000256" key="5">
    <source>
        <dbReference type="SAM" id="Phobius"/>
    </source>
</evidence>
<gene>
    <name evidence="7" type="ORF">G8770_18240</name>
</gene>
<feature type="transmembrane region" description="Helical" evidence="5">
    <location>
        <begin position="12"/>
        <end position="31"/>
    </location>
</feature>
<keyword evidence="4 5" id="KW-0472">Membrane</keyword>
<keyword evidence="8" id="KW-1185">Reference proteome</keyword>
<keyword evidence="3 5" id="KW-1133">Transmembrane helix</keyword>
<evidence type="ECO:0000256" key="4">
    <source>
        <dbReference type="ARBA" id="ARBA00023136"/>
    </source>
</evidence>
<dbReference type="PANTHER" id="PTHR21016">
    <property type="entry name" value="BETA-AMYLOID BINDING PROTEIN-RELATED"/>
    <property type="match status" value="1"/>
</dbReference>
<evidence type="ECO:0000256" key="1">
    <source>
        <dbReference type="ARBA" id="ARBA00004141"/>
    </source>
</evidence>
<dbReference type="PANTHER" id="PTHR21016:SF25">
    <property type="entry name" value="TM2 DOMAIN-CONTAINING PROTEIN DDB_G0277895-RELATED"/>
    <property type="match status" value="1"/>
</dbReference>
<feature type="domain" description="TM2" evidence="6">
    <location>
        <begin position="8"/>
        <end position="56"/>
    </location>
</feature>
<proteinExistence type="predicted"/>
<protein>
    <submittedName>
        <fullName evidence="7">TM2 domain-containing protein</fullName>
    </submittedName>
</protein>